<accession>A0A1I7SHL8</accession>
<dbReference type="AlphaFoldDB" id="A0A1I7SHL8"/>
<organism evidence="1 2">
    <name type="scientific">Bursaphelenchus xylophilus</name>
    <name type="common">Pinewood nematode worm</name>
    <name type="synonym">Aphelenchoides xylophilus</name>
    <dbReference type="NCBI Taxonomy" id="6326"/>
    <lineage>
        <taxon>Eukaryota</taxon>
        <taxon>Metazoa</taxon>
        <taxon>Ecdysozoa</taxon>
        <taxon>Nematoda</taxon>
        <taxon>Chromadorea</taxon>
        <taxon>Rhabditida</taxon>
        <taxon>Tylenchina</taxon>
        <taxon>Tylenchomorpha</taxon>
        <taxon>Aphelenchoidea</taxon>
        <taxon>Aphelenchoididae</taxon>
        <taxon>Bursaphelenchus</taxon>
    </lineage>
</organism>
<reference evidence="2" key="1">
    <citation type="submission" date="2016-11" db="UniProtKB">
        <authorList>
            <consortium name="WormBaseParasite"/>
        </authorList>
    </citation>
    <scope>IDENTIFICATION</scope>
</reference>
<evidence type="ECO:0000313" key="1">
    <source>
        <dbReference type="Proteomes" id="UP000095284"/>
    </source>
</evidence>
<proteinExistence type="predicted"/>
<dbReference type="Proteomes" id="UP000095284">
    <property type="component" value="Unplaced"/>
</dbReference>
<evidence type="ECO:0000313" key="2">
    <source>
        <dbReference type="WBParaSite" id="BXY_1253500.1"/>
    </source>
</evidence>
<protein>
    <submittedName>
        <fullName evidence="2">Ovule protein</fullName>
    </submittedName>
</protein>
<dbReference type="WBParaSite" id="BXY_1253500.1">
    <property type="protein sequence ID" value="BXY_1253500.1"/>
    <property type="gene ID" value="BXY_1253500"/>
</dbReference>
<name>A0A1I7SHL8_BURXY</name>
<sequence length="88" mass="9955">MEKAFWSSESCQHPCGCSSGKVDVGVKELVQYFVCSFEKQHERNVEEQLLGSRFSRLFNFRVGQSPGTIYEDEGTALTTRICECHKAS</sequence>